<proteinExistence type="predicted"/>
<dbReference type="Gene3D" id="1.20.1280.50">
    <property type="match status" value="1"/>
</dbReference>
<dbReference type="PROSITE" id="PS50082">
    <property type="entry name" value="WD_REPEATS_2"/>
    <property type="match status" value="3"/>
</dbReference>
<dbReference type="OrthoDB" id="6357136at2759"/>
<feature type="repeat" description="WD" evidence="4">
    <location>
        <begin position="482"/>
        <end position="521"/>
    </location>
</feature>
<evidence type="ECO:0000256" key="4">
    <source>
        <dbReference type="PROSITE-ProRule" id="PRU00221"/>
    </source>
</evidence>
<feature type="compositionally biased region" description="Polar residues" evidence="5">
    <location>
        <begin position="14"/>
        <end position="24"/>
    </location>
</feature>
<feature type="repeat" description="WD" evidence="4">
    <location>
        <begin position="439"/>
        <end position="480"/>
    </location>
</feature>
<evidence type="ECO:0000256" key="5">
    <source>
        <dbReference type="SAM" id="MobiDB-lite"/>
    </source>
</evidence>
<dbReference type="InterPro" id="IPR032063">
    <property type="entry name" value="MavL-like"/>
</dbReference>
<feature type="compositionally biased region" description="Acidic residues" evidence="5">
    <location>
        <begin position="300"/>
        <end position="310"/>
    </location>
</feature>
<protein>
    <recommendedName>
        <fullName evidence="6">F-box domain-containing protein</fullName>
    </recommendedName>
</protein>
<feature type="domain" description="F-box" evidence="6">
    <location>
        <begin position="152"/>
        <end position="198"/>
    </location>
</feature>
<reference evidence="8" key="2">
    <citation type="submission" date="2009-11" db="EMBL/GenBank/DDBJ databases">
        <title>The Genome Sequence of Allomyces macrogynus strain ATCC 38327.</title>
        <authorList>
            <consortium name="The Broad Institute Genome Sequencing Platform"/>
            <person name="Russ C."/>
            <person name="Cuomo C."/>
            <person name="Shea T."/>
            <person name="Young S.K."/>
            <person name="Zeng Q."/>
            <person name="Koehrsen M."/>
            <person name="Haas B."/>
            <person name="Borodovsky M."/>
            <person name="Guigo R."/>
            <person name="Alvarado L."/>
            <person name="Berlin A."/>
            <person name="Borenstein D."/>
            <person name="Chen Z."/>
            <person name="Engels R."/>
            <person name="Freedman E."/>
            <person name="Gellesch M."/>
            <person name="Goldberg J."/>
            <person name="Griggs A."/>
            <person name="Gujja S."/>
            <person name="Heiman D."/>
            <person name="Hepburn T."/>
            <person name="Howarth C."/>
            <person name="Jen D."/>
            <person name="Larson L."/>
            <person name="Lewis B."/>
            <person name="Mehta T."/>
            <person name="Park D."/>
            <person name="Pearson M."/>
            <person name="Roberts A."/>
            <person name="Saif S."/>
            <person name="Shenoy N."/>
            <person name="Sisk P."/>
            <person name="Stolte C."/>
            <person name="Sykes S."/>
            <person name="Walk T."/>
            <person name="White J."/>
            <person name="Yandava C."/>
            <person name="Burger G."/>
            <person name="Gray M.W."/>
            <person name="Holland P.W.H."/>
            <person name="King N."/>
            <person name="Lang F.B.F."/>
            <person name="Roger A.J."/>
            <person name="Ruiz-Trillo I."/>
            <person name="Lander E."/>
            <person name="Nusbaum C."/>
        </authorList>
    </citation>
    <scope>NUCLEOTIDE SEQUENCE [LARGE SCALE GENOMIC DNA]</scope>
    <source>
        <strain evidence="8">ATCC 38327</strain>
    </source>
</reference>
<dbReference type="Pfam" id="PF12937">
    <property type="entry name" value="F-box-like"/>
    <property type="match status" value="1"/>
</dbReference>
<evidence type="ECO:0000313" key="8">
    <source>
        <dbReference type="Proteomes" id="UP000054350"/>
    </source>
</evidence>
<organism evidence="7 8">
    <name type="scientific">Allomyces macrogynus (strain ATCC 38327)</name>
    <name type="common">Allomyces javanicus var. macrogynus</name>
    <dbReference type="NCBI Taxonomy" id="578462"/>
    <lineage>
        <taxon>Eukaryota</taxon>
        <taxon>Fungi</taxon>
        <taxon>Fungi incertae sedis</taxon>
        <taxon>Blastocladiomycota</taxon>
        <taxon>Blastocladiomycetes</taxon>
        <taxon>Blastocladiales</taxon>
        <taxon>Blastocladiaceae</taxon>
        <taxon>Allomyces</taxon>
    </lineage>
</organism>
<evidence type="ECO:0000256" key="1">
    <source>
        <dbReference type="ARBA" id="ARBA00022574"/>
    </source>
</evidence>
<dbReference type="SUPFAM" id="SSF81383">
    <property type="entry name" value="F-box domain"/>
    <property type="match status" value="1"/>
</dbReference>
<dbReference type="EMBL" id="GG745360">
    <property type="protein sequence ID" value="KNE69445.1"/>
    <property type="molecule type" value="Genomic_DNA"/>
</dbReference>
<evidence type="ECO:0000256" key="3">
    <source>
        <dbReference type="ARBA" id="ARBA00022786"/>
    </source>
</evidence>
<feature type="compositionally biased region" description="Pro residues" evidence="5">
    <location>
        <begin position="1"/>
        <end position="13"/>
    </location>
</feature>
<dbReference type="Proteomes" id="UP000054350">
    <property type="component" value="Unassembled WGS sequence"/>
</dbReference>
<dbReference type="Pfam" id="PF00400">
    <property type="entry name" value="WD40"/>
    <property type="match status" value="3"/>
</dbReference>
<dbReference type="InterPro" id="IPR051075">
    <property type="entry name" value="SCF_subunit_WD-repeat"/>
</dbReference>
<feature type="region of interest" description="Disordered" evidence="5">
    <location>
        <begin position="237"/>
        <end position="357"/>
    </location>
</feature>
<dbReference type="eggNOG" id="KOG0274">
    <property type="taxonomic scope" value="Eukaryota"/>
</dbReference>
<feature type="compositionally biased region" description="Low complexity" evidence="5">
    <location>
        <begin position="237"/>
        <end position="253"/>
    </location>
</feature>
<keyword evidence="8" id="KW-1185">Reference proteome</keyword>
<dbReference type="SUPFAM" id="SSF50978">
    <property type="entry name" value="WD40 repeat-like"/>
    <property type="match status" value="1"/>
</dbReference>
<dbReference type="InterPro" id="IPR015943">
    <property type="entry name" value="WD40/YVTN_repeat-like_dom_sf"/>
</dbReference>
<feature type="repeat" description="WD" evidence="4">
    <location>
        <begin position="412"/>
        <end position="438"/>
    </location>
</feature>
<keyword evidence="3" id="KW-0833">Ubl conjugation pathway</keyword>
<feature type="region of interest" description="Disordered" evidence="5">
    <location>
        <begin position="1"/>
        <end position="24"/>
    </location>
</feature>
<dbReference type="InterPro" id="IPR001810">
    <property type="entry name" value="F-box_dom"/>
</dbReference>
<keyword evidence="1 4" id="KW-0853">WD repeat</keyword>
<dbReference type="PROSITE" id="PS50294">
    <property type="entry name" value="WD_REPEATS_REGION"/>
    <property type="match status" value="1"/>
</dbReference>
<dbReference type="PROSITE" id="PS50181">
    <property type="entry name" value="FBOX"/>
    <property type="match status" value="1"/>
</dbReference>
<dbReference type="CDD" id="cd22147">
    <property type="entry name" value="F-box_SpPof1-like"/>
    <property type="match status" value="1"/>
</dbReference>
<dbReference type="PANTHER" id="PTHR19872:SF9">
    <property type="entry name" value="UBIQUITIN-BINDING SDF UBIQUITIN LIGASE COMPLEX SUBUNIT"/>
    <property type="match status" value="1"/>
</dbReference>
<reference evidence="7 8" key="1">
    <citation type="submission" date="2009-11" db="EMBL/GenBank/DDBJ databases">
        <title>Annotation of Allomyces macrogynus ATCC 38327.</title>
        <authorList>
            <consortium name="The Broad Institute Genome Sequencing Platform"/>
            <person name="Russ C."/>
            <person name="Cuomo C."/>
            <person name="Burger G."/>
            <person name="Gray M.W."/>
            <person name="Holland P.W.H."/>
            <person name="King N."/>
            <person name="Lang F.B.F."/>
            <person name="Roger A.J."/>
            <person name="Ruiz-Trillo I."/>
            <person name="Young S.K."/>
            <person name="Zeng Q."/>
            <person name="Gargeya S."/>
            <person name="Fitzgerald M."/>
            <person name="Haas B."/>
            <person name="Abouelleil A."/>
            <person name="Alvarado L."/>
            <person name="Arachchi H.M."/>
            <person name="Berlin A."/>
            <person name="Chapman S.B."/>
            <person name="Gearin G."/>
            <person name="Goldberg J."/>
            <person name="Griggs A."/>
            <person name="Gujja S."/>
            <person name="Hansen M."/>
            <person name="Heiman D."/>
            <person name="Howarth C."/>
            <person name="Larimer J."/>
            <person name="Lui A."/>
            <person name="MacDonald P.J.P."/>
            <person name="McCowen C."/>
            <person name="Montmayeur A."/>
            <person name="Murphy C."/>
            <person name="Neiman D."/>
            <person name="Pearson M."/>
            <person name="Priest M."/>
            <person name="Roberts A."/>
            <person name="Saif S."/>
            <person name="Shea T."/>
            <person name="Sisk P."/>
            <person name="Stolte C."/>
            <person name="Sykes S."/>
            <person name="Wortman J."/>
            <person name="Nusbaum C."/>
            <person name="Birren B."/>
        </authorList>
    </citation>
    <scope>NUCLEOTIDE SEQUENCE [LARGE SCALE GENOMIC DNA]</scope>
    <source>
        <strain evidence="7 8">ATCC 38327</strain>
    </source>
</reference>
<dbReference type="InterPro" id="IPR036047">
    <property type="entry name" value="F-box-like_dom_sf"/>
</dbReference>
<dbReference type="PANTHER" id="PTHR19872">
    <property type="entry name" value="UBIQUITIN LIGASE SPECIFICITY FACTOR/HREP PROTEIN"/>
    <property type="match status" value="1"/>
</dbReference>
<dbReference type="STRING" id="578462.A0A0L0T404"/>
<evidence type="ECO:0000313" key="7">
    <source>
        <dbReference type="EMBL" id="KNE69445.1"/>
    </source>
</evidence>
<dbReference type="Gene3D" id="2.130.10.10">
    <property type="entry name" value="YVTN repeat-like/Quinoprotein amine dehydrogenase"/>
    <property type="match status" value="2"/>
</dbReference>
<dbReference type="InterPro" id="IPR036322">
    <property type="entry name" value="WD40_repeat_dom_sf"/>
</dbReference>
<accession>A0A0L0T404</accession>
<evidence type="ECO:0000259" key="6">
    <source>
        <dbReference type="PROSITE" id="PS50181"/>
    </source>
</evidence>
<sequence>MSATPPPMLPPPRTATSVSPYSSTAMALRTPSPVPVAATSTWPASRSPTVLARAAPRAAAVASGASAASMAVAPSVCYRHRPDVRAKEPRVNLDALLQQLPAPAQTQVAQMWSTFAASSSRVRETILLGLLDACCMPQLTVVSRAIAPVMKMDLISQLPMELALRVLQYLDAKSLCRAAQASKAWARLANDDVLWHRMCLQHIDKRCAKCGWGLPMLSRKRKRTRCSSDSSTTGAAALAASSSAPSTGSAVAGDGKGDARAALTTSSLSRAPPAPTSCGGQMPIVSTIPVSALLNPPSSDDNDDSDDDDDAMRACLDQPPLKRAKRSGSVAPRSIHGSAAAVPERQGMTRHVNGPTDTVVNALHRNRRRNWKAVYAERLIIERNWRRNSHLVFPLVPPTASLQPRITACHLDEPFLMTSSMDGLVRLWNLETRTCVQTLAGHRGAVTGVHFDEAKGLALSGGLDGTVRIWNYTTGACVRVLAGGHHVPVTALHFDAGVLATADASSQIRVWDFEGQVVLHAQTTGNLCVVTRVRASGVSLTGLAGGLPVSLTASNFDAGAPAPADASSKIRVWDFEAKSCFTLNHGNLCVVTRVVLCKGYLYSAGEDGVVRMFDLNTRSSIRTFLPLPESAAAATSSATAAAGAAPGTLGSSAVAQPHAFAATATTTAFPGVVGALGGAAPMAVSPAVTSMHVANVHVDGGHAVYVLTGSADGRVHVYCASEPTAPTSRRTGRVGYASAADAFAAAAAAAAAAQTSNSSQVVRPRMTLHHGAPITSVCTRHYWLTAENADAIISDLLAASAHFQTAIYEIPTQHNQISAFTGPADRAVIAHAAETTRILVPHRAVALMDAFLTRKRAKGTPTEQHLYATMDWRALAQRLIKCRPLVFYMRSDSTLTRDGATLSGSETWKSTENRPATLPLAEYLSYDEIAISALVAVSTPTLFINDGSRGNVGRKGRRDTFERFGIYIAVVGARFEVDDEMEARFMLGTVGNPPPPFSALEPEWSAFYGADKTDRELISLYPDPMPNDTRVLDAARYRRRMRTTFDLILAECASRSTEYHQPAYLRMVGFGLGVWAVHRAKQTALYVDEFLEAVKASSCTADQLACVDLTWVDPMQELALPNTITTRGGAQVAVRASRDNPATLLPETYRGKCLLVATYAWDSNAFPGNEYWLGALSASGDPAAACCSLIPELQNPFINTGLLDRIVVHGPDE</sequence>
<dbReference type="Pfam" id="PF16062">
    <property type="entry name" value="MavL-like"/>
    <property type="match status" value="2"/>
</dbReference>
<dbReference type="AlphaFoldDB" id="A0A0L0T404"/>
<keyword evidence="2" id="KW-0677">Repeat</keyword>
<evidence type="ECO:0000256" key="2">
    <source>
        <dbReference type="ARBA" id="ARBA00022737"/>
    </source>
</evidence>
<gene>
    <name evidence="7" type="ORF">AMAG_13802</name>
</gene>
<dbReference type="SMART" id="SM00256">
    <property type="entry name" value="FBOX"/>
    <property type="match status" value="1"/>
</dbReference>
<name>A0A0L0T404_ALLM3</name>
<dbReference type="InterPro" id="IPR001680">
    <property type="entry name" value="WD40_rpt"/>
</dbReference>
<dbReference type="VEuPathDB" id="FungiDB:AMAG_13802"/>
<dbReference type="SMART" id="SM00320">
    <property type="entry name" value="WD40"/>
    <property type="match status" value="5"/>
</dbReference>